<dbReference type="Gene3D" id="3.40.1390.30">
    <property type="entry name" value="NIF3 (NGG1p interacting factor 3)-like"/>
    <property type="match status" value="2"/>
</dbReference>
<dbReference type="EMBL" id="CP017037">
    <property type="protein sequence ID" value="AOH39081.1"/>
    <property type="molecule type" value="Genomic_DNA"/>
</dbReference>
<protein>
    <recommendedName>
        <fullName evidence="2 4">GTP cyclohydrolase 1 type 2 homolog</fullName>
    </recommendedName>
</protein>
<dbReference type="PIRSF" id="PIRSF037489">
    <property type="entry name" value="UCP037489_NIF3_YqfO"/>
    <property type="match status" value="1"/>
</dbReference>
<dbReference type="SUPFAM" id="SSF102705">
    <property type="entry name" value="NIF3 (NGG1p interacting factor 3)-like"/>
    <property type="match status" value="1"/>
</dbReference>
<dbReference type="RefSeq" id="WP_069176997.1">
    <property type="nucleotide sequence ID" value="NZ_CP017037.1"/>
</dbReference>
<organism evidence="6 7">
    <name type="scientific">Dialister pneumosintes</name>
    <dbReference type="NCBI Taxonomy" id="39950"/>
    <lineage>
        <taxon>Bacteria</taxon>
        <taxon>Bacillati</taxon>
        <taxon>Bacillota</taxon>
        <taxon>Negativicutes</taxon>
        <taxon>Veillonellales</taxon>
        <taxon>Veillonellaceae</taxon>
        <taxon>Dialister</taxon>
    </lineage>
</organism>
<dbReference type="Pfam" id="PF01784">
    <property type="entry name" value="DUF34_NIF3"/>
    <property type="match status" value="1"/>
</dbReference>
<evidence type="ECO:0000256" key="2">
    <source>
        <dbReference type="ARBA" id="ARBA00022112"/>
    </source>
</evidence>
<evidence type="ECO:0000256" key="3">
    <source>
        <dbReference type="ARBA" id="ARBA00022723"/>
    </source>
</evidence>
<dbReference type="GO" id="GO:0046872">
    <property type="term" value="F:metal ion binding"/>
    <property type="evidence" value="ECO:0007669"/>
    <property type="project" value="UniProtKB-UniRule"/>
</dbReference>
<feature type="binding site" evidence="5">
    <location>
        <position position="66"/>
    </location>
    <ligand>
        <name>a divalent metal cation</name>
        <dbReference type="ChEBI" id="CHEBI:60240"/>
        <label>1</label>
    </ligand>
</feature>
<accession>A0A1B3WDP5</accession>
<dbReference type="AlphaFoldDB" id="A0A1B3WDP5"/>
<dbReference type="KEGG" id="dpn:BCB69_03330"/>
<dbReference type="GO" id="GO:0005737">
    <property type="term" value="C:cytoplasm"/>
    <property type="evidence" value="ECO:0007669"/>
    <property type="project" value="TreeGrafter"/>
</dbReference>
<keyword evidence="3 4" id="KW-0479">Metal-binding</keyword>
<feature type="binding site" evidence="5">
    <location>
        <position position="67"/>
    </location>
    <ligand>
        <name>a divalent metal cation</name>
        <dbReference type="ChEBI" id="CHEBI:60240"/>
        <label>1</label>
    </ligand>
</feature>
<dbReference type="PANTHER" id="PTHR13799:SF14">
    <property type="entry name" value="GTP CYCLOHYDROLASE 1 TYPE 2 HOMOLOG"/>
    <property type="match status" value="1"/>
</dbReference>
<dbReference type="InterPro" id="IPR002678">
    <property type="entry name" value="DUF34/NIF3"/>
</dbReference>
<gene>
    <name evidence="6" type="ORF">BCB69_03330</name>
</gene>
<dbReference type="STRING" id="39950.BCB69_03330"/>
<dbReference type="FunFam" id="3.40.1390.30:FF:000001">
    <property type="entry name" value="GTP cyclohydrolase 1 type 2"/>
    <property type="match status" value="1"/>
</dbReference>
<evidence type="ECO:0000256" key="1">
    <source>
        <dbReference type="ARBA" id="ARBA00006964"/>
    </source>
</evidence>
<evidence type="ECO:0000256" key="5">
    <source>
        <dbReference type="PIRSR" id="PIRSR602678-1"/>
    </source>
</evidence>
<proteinExistence type="inferred from homology"/>
<dbReference type="Proteomes" id="UP000094757">
    <property type="component" value="Chromosome"/>
</dbReference>
<feature type="binding site" evidence="5">
    <location>
        <position position="300"/>
    </location>
    <ligand>
        <name>a divalent metal cation</name>
        <dbReference type="ChEBI" id="CHEBI:60240"/>
        <label>1</label>
    </ligand>
</feature>
<evidence type="ECO:0000313" key="6">
    <source>
        <dbReference type="EMBL" id="AOH39081.1"/>
    </source>
</evidence>
<feature type="binding site" evidence="5">
    <location>
        <position position="304"/>
    </location>
    <ligand>
        <name>a divalent metal cation</name>
        <dbReference type="ChEBI" id="CHEBI:60240"/>
        <label>1</label>
    </ligand>
</feature>
<name>A0A1B3WDP5_9FIRM</name>
<feature type="binding site" evidence="5">
    <location>
        <position position="105"/>
    </location>
    <ligand>
        <name>a divalent metal cation</name>
        <dbReference type="ChEBI" id="CHEBI:60240"/>
        <label>1</label>
    </ligand>
</feature>
<comment type="similarity">
    <text evidence="1 4">Belongs to the GTP cyclohydrolase I type 2/NIF3 family.</text>
</comment>
<dbReference type="NCBIfam" id="TIGR00486">
    <property type="entry name" value="YbgI_SA1388"/>
    <property type="match status" value="1"/>
</dbReference>
<evidence type="ECO:0000256" key="4">
    <source>
        <dbReference type="PIRNR" id="PIRNR037489"/>
    </source>
</evidence>
<dbReference type="PANTHER" id="PTHR13799">
    <property type="entry name" value="NGG1 INTERACTING FACTOR 3"/>
    <property type="match status" value="1"/>
</dbReference>
<dbReference type="InterPro" id="IPR036069">
    <property type="entry name" value="DUF34/NIF3_sf"/>
</dbReference>
<evidence type="ECO:0000313" key="7">
    <source>
        <dbReference type="Proteomes" id="UP000094757"/>
    </source>
</evidence>
<dbReference type="InterPro" id="IPR017221">
    <property type="entry name" value="DUF34/NIF3_bac"/>
</dbReference>
<sequence>MSIKAKELISLMNRWAPPSLAEKWDNPGLQVGSPETIVKRVMIALDVTKENVEYAIKHQVDMIISHHPLIFKPLYGINSEEPKGKLITSLLTNNIVSFAAHTNLDSAEEGVNDALAHVLKLTNCIGFVPVRQEVIYELSLHGYAQNESQLKELFSSFQMLLKHDSYQDMIHYSIKVQEGDINKVKEILIKGEEYIHSFEWHKLAHNGHLYTMGRIGELPHIMDGKDALQYIKNCLKIPVLKYSGNSNKRISKIAILGGSGADFAQMAKNIGADMYITGDVKYHQGQDAAASGLLIVDGGHFYTEHVIVPYLAQRLRREAIAKNWDIEWVEDPVAKDIFEYVI</sequence>
<reference evidence="7" key="1">
    <citation type="submission" date="2016-08" db="EMBL/GenBank/DDBJ databases">
        <authorList>
            <person name="Holder M.E."/>
            <person name="Ajami N.J."/>
            <person name="Petrosino J.F."/>
        </authorList>
    </citation>
    <scope>NUCLEOTIDE SEQUENCE [LARGE SCALE GENOMIC DNA]</scope>
    <source>
        <strain evidence="7">F0677</strain>
    </source>
</reference>